<comment type="caution">
    <text evidence="4">The sequence shown here is derived from an EMBL/GenBank/DDBJ whole genome shotgun (WGS) entry which is preliminary data.</text>
</comment>
<dbReference type="OrthoDB" id="6706523at2"/>
<feature type="compositionally biased region" description="Basic and acidic residues" evidence="1">
    <location>
        <begin position="257"/>
        <end position="271"/>
    </location>
</feature>
<dbReference type="Pfam" id="PF13202">
    <property type="entry name" value="EF-hand_5"/>
    <property type="match status" value="3"/>
</dbReference>
<feature type="region of interest" description="Disordered" evidence="1">
    <location>
        <begin position="254"/>
        <end position="283"/>
    </location>
</feature>
<dbReference type="PROSITE" id="PS00018">
    <property type="entry name" value="EF_HAND_1"/>
    <property type="match status" value="4"/>
</dbReference>
<dbReference type="InterPro" id="IPR018247">
    <property type="entry name" value="EF_Hand_1_Ca_BS"/>
</dbReference>
<evidence type="ECO:0000256" key="1">
    <source>
        <dbReference type="SAM" id="MobiDB-lite"/>
    </source>
</evidence>
<reference evidence="4 5" key="1">
    <citation type="submission" date="2018-10" db="EMBL/GenBank/DDBJ databases">
        <title>Proposal of Lysobacter pythonis sp. nov. isolated from royal pythons (Python regius).</title>
        <authorList>
            <person name="Hans-Juergen B."/>
            <person name="Huptas C."/>
            <person name="Sandra B."/>
            <person name="Igor L."/>
            <person name="Joachim S."/>
            <person name="Siegfried S."/>
            <person name="Mareike W."/>
            <person name="Peter K."/>
        </authorList>
    </citation>
    <scope>NUCLEOTIDE SEQUENCE [LARGE SCALE GENOMIC DNA]</scope>
    <source>
        <strain evidence="4 5">4284/11</strain>
    </source>
</reference>
<dbReference type="Gene3D" id="1.10.238.10">
    <property type="entry name" value="EF-hand"/>
    <property type="match status" value="2"/>
</dbReference>
<feature type="domain" description="EF-hand" evidence="3">
    <location>
        <begin position="32"/>
        <end position="67"/>
    </location>
</feature>
<dbReference type="PANTHER" id="PTHR10827:SF85">
    <property type="entry name" value="CALCIUM-BINDING PROTEIN"/>
    <property type="match status" value="1"/>
</dbReference>
<dbReference type="AlphaFoldDB" id="A0A3M2HTE1"/>
<keyword evidence="2" id="KW-0732">Signal</keyword>
<dbReference type="PROSITE" id="PS50222">
    <property type="entry name" value="EF_HAND_2"/>
    <property type="match status" value="1"/>
</dbReference>
<accession>A0A3M2HTE1</accession>
<dbReference type="Proteomes" id="UP000275012">
    <property type="component" value="Unassembled WGS sequence"/>
</dbReference>
<evidence type="ECO:0000313" key="5">
    <source>
        <dbReference type="Proteomes" id="UP000275012"/>
    </source>
</evidence>
<keyword evidence="5" id="KW-1185">Reference proteome</keyword>
<proteinExistence type="predicted"/>
<evidence type="ECO:0000259" key="3">
    <source>
        <dbReference type="PROSITE" id="PS50222"/>
    </source>
</evidence>
<dbReference type="SUPFAM" id="SSF47473">
    <property type="entry name" value="EF-hand"/>
    <property type="match status" value="2"/>
</dbReference>
<evidence type="ECO:0000256" key="2">
    <source>
        <dbReference type="SAM" id="SignalP"/>
    </source>
</evidence>
<evidence type="ECO:0000313" key="4">
    <source>
        <dbReference type="EMBL" id="RMH93016.1"/>
    </source>
</evidence>
<protein>
    <submittedName>
        <fullName evidence="4">EF-hand domain-containing protein</fullName>
    </submittedName>
</protein>
<dbReference type="InterPro" id="IPR011992">
    <property type="entry name" value="EF-hand-dom_pair"/>
</dbReference>
<dbReference type="RefSeq" id="WP_122101489.1">
    <property type="nucleotide sequence ID" value="NZ_RFLY01000008.1"/>
</dbReference>
<dbReference type="EMBL" id="RFLY01000008">
    <property type="protein sequence ID" value="RMH93016.1"/>
    <property type="molecule type" value="Genomic_DNA"/>
</dbReference>
<organism evidence="4 5">
    <name type="scientific">Solilutibacter pythonis</name>
    <dbReference type="NCBI Taxonomy" id="2483112"/>
    <lineage>
        <taxon>Bacteria</taxon>
        <taxon>Pseudomonadati</taxon>
        <taxon>Pseudomonadota</taxon>
        <taxon>Gammaproteobacteria</taxon>
        <taxon>Lysobacterales</taxon>
        <taxon>Lysobacteraceae</taxon>
        <taxon>Solilutibacter</taxon>
    </lineage>
</organism>
<gene>
    <name evidence="4" type="ORF">EBB59_07290</name>
</gene>
<dbReference type="GO" id="GO:0005509">
    <property type="term" value="F:calcium ion binding"/>
    <property type="evidence" value="ECO:0007669"/>
    <property type="project" value="InterPro"/>
</dbReference>
<feature type="signal peptide" evidence="2">
    <location>
        <begin position="1"/>
        <end position="18"/>
    </location>
</feature>
<dbReference type="PANTHER" id="PTHR10827">
    <property type="entry name" value="RETICULOCALBIN"/>
    <property type="match status" value="1"/>
</dbReference>
<name>A0A3M2HTE1_9GAMM</name>
<dbReference type="InterPro" id="IPR002048">
    <property type="entry name" value="EF_hand_dom"/>
</dbReference>
<sequence>MKLTLALSLLLPAVVAHAADKPASGPRASFSGHGENVRHFIQAHDLDGDGAIDRAEFERFRRQRFEATDLDRDGAISLPEYVTEFDARLDEMLKPELAAIDGMTRTRFSALAGGGSHVTRERYDASGARIYAAYAADKLPTALPAADGRRRLLDLPTTHSRNGLMALYDRNSDSHLAREEFDTARAEQFERTDVNRDGRIGFDEYATEYGERIERARHDLNVRAIRQTRVRFGVLDKNRDDRVDWGEYMASGQRLFDGNDRNGDGRVDATDATHPPKPRTGAN</sequence>
<feature type="chain" id="PRO_5018324601" evidence="2">
    <location>
        <begin position="19"/>
        <end position="283"/>
    </location>
</feature>